<evidence type="ECO:0000256" key="1">
    <source>
        <dbReference type="SAM" id="MobiDB-lite"/>
    </source>
</evidence>
<dbReference type="Proteomes" id="UP001219525">
    <property type="component" value="Unassembled WGS sequence"/>
</dbReference>
<feature type="region of interest" description="Disordered" evidence="1">
    <location>
        <begin position="149"/>
        <end position="180"/>
    </location>
</feature>
<dbReference type="EMBL" id="JARJCW010000049">
    <property type="protein sequence ID" value="KAJ7203772.1"/>
    <property type="molecule type" value="Genomic_DNA"/>
</dbReference>
<protein>
    <submittedName>
        <fullName evidence="2">Uncharacterized protein</fullName>
    </submittedName>
</protein>
<proteinExistence type="predicted"/>
<keyword evidence="3" id="KW-1185">Reference proteome</keyword>
<organism evidence="2 3">
    <name type="scientific">Mycena pura</name>
    <dbReference type="NCBI Taxonomy" id="153505"/>
    <lineage>
        <taxon>Eukaryota</taxon>
        <taxon>Fungi</taxon>
        <taxon>Dikarya</taxon>
        <taxon>Basidiomycota</taxon>
        <taxon>Agaricomycotina</taxon>
        <taxon>Agaricomycetes</taxon>
        <taxon>Agaricomycetidae</taxon>
        <taxon>Agaricales</taxon>
        <taxon>Marasmiineae</taxon>
        <taxon>Mycenaceae</taxon>
        <taxon>Mycena</taxon>
    </lineage>
</organism>
<comment type="caution">
    <text evidence="2">The sequence shown here is derived from an EMBL/GenBank/DDBJ whole genome shotgun (WGS) entry which is preliminary data.</text>
</comment>
<reference evidence="2" key="1">
    <citation type="submission" date="2023-03" db="EMBL/GenBank/DDBJ databases">
        <title>Massive genome expansion in bonnet fungi (Mycena s.s.) driven by repeated elements and novel gene families across ecological guilds.</title>
        <authorList>
            <consortium name="Lawrence Berkeley National Laboratory"/>
            <person name="Harder C.B."/>
            <person name="Miyauchi S."/>
            <person name="Viragh M."/>
            <person name="Kuo A."/>
            <person name="Thoen E."/>
            <person name="Andreopoulos B."/>
            <person name="Lu D."/>
            <person name="Skrede I."/>
            <person name="Drula E."/>
            <person name="Henrissat B."/>
            <person name="Morin E."/>
            <person name="Kohler A."/>
            <person name="Barry K."/>
            <person name="LaButti K."/>
            <person name="Morin E."/>
            <person name="Salamov A."/>
            <person name="Lipzen A."/>
            <person name="Mereny Z."/>
            <person name="Hegedus B."/>
            <person name="Baldrian P."/>
            <person name="Stursova M."/>
            <person name="Weitz H."/>
            <person name="Taylor A."/>
            <person name="Grigoriev I.V."/>
            <person name="Nagy L.G."/>
            <person name="Martin F."/>
            <person name="Kauserud H."/>
        </authorList>
    </citation>
    <scope>NUCLEOTIDE SEQUENCE</scope>
    <source>
        <strain evidence="2">9144</strain>
    </source>
</reference>
<evidence type="ECO:0000313" key="3">
    <source>
        <dbReference type="Proteomes" id="UP001219525"/>
    </source>
</evidence>
<accession>A0AAD6VD92</accession>
<evidence type="ECO:0000313" key="2">
    <source>
        <dbReference type="EMBL" id="KAJ7203772.1"/>
    </source>
</evidence>
<feature type="region of interest" description="Disordered" evidence="1">
    <location>
        <begin position="68"/>
        <end position="89"/>
    </location>
</feature>
<name>A0AAD6VD92_9AGAR</name>
<gene>
    <name evidence="2" type="ORF">GGX14DRAFT_398530</name>
</gene>
<dbReference type="AlphaFoldDB" id="A0AAD6VD92"/>
<sequence>MKAARDAVRFERGWAALRSVVARGEVAKAASAVQNRSAVCELDASARALCMEADMRQQQMVVARERAANDGKEGGSPMSSVYGRNPAASRPASAQVRRWTRIVSYGARRMWAATCGVGRWKRVGERGTRRGGVYGQEGLDSRTSMEITRPSPWMRRNGGQESGDDAADAEGGAVGPERRRGAVQVRMHWGRAGAARMWCVGPELSPCSVKNKMVAKSLALS</sequence>